<gene>
    <name evidence="2" type="ORF">WCD41_18660</name>
</gene>
<accession>A0ABU8NAP1</accession>
<name>A0ABU8NAP1_9PSEU</name>
<sequence>MTDEGEFSPQRTAAYRGELPVAGSAPIPCFVLDDGTRVISGRGLTNAIGMKGRGQGVPRIVANRTLAPFISDELKGQLESPIRFIGTTSRAKNPTTGYEATVLHSLCEAILVARDANALKTEQEQRYALYCDALIRAFAKVGIIALVDEATGYQEARAADELNRILEYYVAKELLPWTRKFPPEFYQELFRLRGWDYDMKSVKRPKYVGKLTNQIVYEKLPHPVLEELRRKNPRVTPSGTRRYKHHQLLTSDVGHPHLERHLATVTALMRISSSWREFERHLARAFPEPNAQGELDLELETDEG</sequence>
<proteinExistence type="predicted"/>
<comment type="caution">
    <text evidence="2">The sequence shown here is derived from an EMBL/GenBank/DDBJ whole genome shotgun (WGS) entry which is preliminary data.</text>
</comment>
<evidence type="ECO:0000313" key="3">
    <source>
        <dbReference type="Proteomes" id="UP001370100"/>
    </source>
</evidence>
<keyword evidence="3" id="KW-1185">Reference proteome</keyword>
<evidence type="ECO:0000259" key="1">
    <source>
        <dbReference type="Pfam" id="PF10546"/>
    </source>
</evidence>
<feature type="domain" description="Bacteriophage Mx8 p63 C-terminal" evidence="1">
    <location>
        <begin position="165"/>
        <end position="258"/>
    </location>
</feature>
<dbReference type="RefSeq" id="WP_337715102.1">
    <property type="nucleotide sequence ID" value="NZ_JBBEGL010000005.1"/>
</dbReference>
<organism evidence="2 3">
    <name type="scientific">Actinomycetospora aeridis</name>
    <dbReference type="NCBI Taxonomy" id="3129231"/>
    <lineage>
        <taxon>Bacteria</taxon>
        <taxon>Bacillati</taxon>
        <taxon>Actinomycetota</taxon>
        <taxon>Actinomycetes</taxon>
        <taxon>Pseudonocardiales</taxon>
        <taxon>Pseudonocardiaceae</taxon>
        <taxon>Actinomycetospora</taxon>
    </lineage>
</organism>
<dbReference type="Proteomes" id="UP001370100">
    <property type="component" value="Unassembled WGS sequence"/>
</dbReference>
<dbReference type="Pfam" id="PF10546">
    <property type="entry name" value="P63C"/>
    <property type="match status" value="1"/>
</dbReference>
<reference evidence="2 3" key="1">
    <citation type="submission" date="2024-03" db="EMBL/GenBank/DDBJ databases">
        <title>Actinomycetospora sp. OC33-EN06, a novel actinomycete isolated from wild orchid (Aerides multiflora).</title>
        <authorList>
            <person name="Suriyachadkun C."/>
        </authorList>
    </citation>
    <scope>NUCLEOTIDE SEQUENCE [LARGE SCALE GENOMIC DNA]</scope>
    <source>
        <strain evidence="2 3">OC33-EN06</strain>
    </source>
</reference>
<dbReference type="InterPro" id="IPR018874">
    <property type="entry name" value="Phage_Mx8_p63_C"/>
</dbReference>
<dbReference type="EMBL" id="JBBEGL010000005">
    <property type="protein sequence ID" value="MEJ2888489.1"/>
    <property type="molecule type" value="Genomic_DNA"/>
</dbReference>
<protein>
    <submittedName>
        <fullName evidence="2">P63C domain-containing protein</fullName>
    </submittedName>
</protein>
<evidence type="ECO:0000313" key="2">
    <source>
        <dbReference type="EMBL" id="MEJ2888489.1"/>
    </source>
</evidence>